<accession>A0A3D8VIH8</accession>
<protein>
    <submittedName>
        <fullName evidence="1">Uncharacterized protein</fullName>
    </submittedName>
</protein>
<reference evidence="1 2" key="1">
    <citation type="submission" date="2018-08" db="EMBL/GenBank/DDBJ databases">
        <title>Genome sequence of strict halophilic Halobacillus trueperi SS1 isolated from Lunsu, a salty water body of North West Himalayas.</title>
        <authorList>
            <person name="Gupta S."/>
            <person name="Sharma P."/>
            <person name="Dev K."/>
            <person name="Baumler D."/>
            <person name="Sourirajan A."/>
        </authorList>
    </citation>
    <scope>NUCLEOTIDE SEQUENCE [LARGE SCALE GENOMIC DNA]</scope>
    <source>
        <strain evidence="1 2">SS1</strain>
    </source>
</reference>
<dbReference type="AlphaFoldDB" id="A0A3D8VIH8"/>
<dbReference type="RefSeq" id="WP_115894864.1">
    <property type="nucleotide sequence ID" value="NZ_QTLC01000063.1"/>
</dbReference>
<evidence type="ECO:0000313" key="2">
    <source>
        <dbReference type="Proteomes" id="UP000257032"/>
    </source>
</evidence>
<proteinExistence type="predicted"/>
<gene>
    <name evidence="1" type="ORF">DXT76_16925</name>
</gene>
<dbReference type="EMBL" id="QTLC01000063">
    <property type="protein sequence ID" value="RDY69135.1"/>
    <property type="molecule type" value="Genomic_DNA"/>
</dbReference>
<organism evidence="1 2">
    <name type="scientific">Halobacillus trueperi</name>
    <dbReference type="NCBI Taxonomy" id="156205"/>
    <lineage>
        <taxon>Bacteria</taxon>
        <taxon>Bacillati</taxon>
        <taxon>Bacillota</taxon>
        <taxon>Bacilli</taxon>
        <taxon>Bacillales</taxon>
        <taxon>Bacillaceae</taxon>
        <taxon>Halobacillus</taxon>
    </lineage>
</organism>
<evidence type="ECO:0000313" key="1">
    <source>
        <dbReference type="EMBL" id="RDY69135.1"/>
    </source>
</evidence>
<comment type="caution">
    <text evidence="1">The sequence shown here is derived from an EMBL/GenBank/DDBJ whole genome shotgun (WGS) entry which is preliminary data.</text>
</comment>
<name>A0A3D8VIH8_9BACI</name>
<sequence>MSEVKCLVCRGKYFRRGYYEVETNVDIYSEVYHNIKKDLSYQDETINGDIDIYTDIHYDTVANSKLDLRLHHQDKKSSGYNELCNLYKYICEGCGYVMNFAVEKNVESKKEERNRLIHEKSLDWRGFDK</sequence>
<dbReference type="Proteomes" id="UP000257032">
    <property type="component" value="Unassembled WGS sequence"/>
</dbReference>